<evidence type="ECO:0000256" key="1">
    <source>
        <dbReference type="SAM" id="MobiDB-lite"/>
    </source>
</evidence>
<name>A0A1R3GVJ9_9ROSI</name>
<evidence type="ECO:0000313" key="3">
    <source>
        <dbReference type="Proteomes" id="UP000187203"/>
    </source>
</evidence>
<protein>
    <submittedName>
        <fullName evidence="2">Uncharacterized protein</fullName>
    </submittedName>
</protein>
<proteinExistence type="predicted"/>
<accession>A0A1R3GVJ9</accession>
<comment type="caution">
    <text evidence="2">The sequence shown here is derived from an EMBL/GenBank/DDBJ whole genome shotgun (WGS) entry which is preliminary data.</text>
</comment>
<reference evidence="3" key="1">
    <citation type="submission" date="2013-09" db="EMBL/GenBank/DDBJ databases">
        <title>Corchorus olitorius genome sequencing.</title>
        <authorList>
            <person name="Alam M."/>
            <person name="Haque M.S."/>
            <person name="Islam M.S."/>
            <person name="Emdad E.M."/>
            <person name="Islam M.M."/>
            <person name="Ahmed B."/>
            <person name="Halim A."/>
            <person name="Hossen Q.M.M."/>
            <person name="Hossain M.Z."/>
            <person name="Ahmed R."/>
            <person name="Khan M.M."/>
            <person name="Islam R."/>
            <person name="Rashid M.M."/>
            <person name="Khan S.A."/>
            <person name="Rahman M.S."/>
            <person name="Alam M."/>
            <person name="Yahiya A.S."/>
            <person name="Khan M.S."/>
            <person name="Azam M.S."/>
            <person name="Haque T."/>
            <person name="Lashkar M.Z.H."/>
            <person name="Akhand A.I."/>
            <person name="Morshed G."/>
            <person name="Roy S."/>
            <person name="Uddin K.S."/>
            <person name="Rabeya T."/>
            <person name="Hossain A.S."/>
            <person name="Chowdhury A."/>
            <person name="Snigdha A.R."/>
            <person name="Mortoza M.S."/>
            <person name="Matin S.A."/>
            <person name="Hoque S.M.E."/>
            <person name="Islam M.K."/>
            <person name="Roy D.K."/>
            <person name="Haider R."/>
            <person name="Moosa M.M."/>
            <person name="Elias S.M."/>
            <person name="Hasan A.M."/>
            <person name="Jahan S."/>
            <person name="Shafiuddin M."/>
            <person name="Mahmood N."/>
            <person name="Shommy N.S."/>
        </authorList>
    </citation>
    <scope>NUCLEOTIDE SEQUENCE [LARGE SCALE GENOMIC DNA]</scope>
    <source>
        <strain evidence="3">cv. O-4</strain>
    </source>
</reference>
<evidence type="ECO:0000313" key="2">
    <source>
        <dbReference type="EMBL" id="OMO62135.1"/>
    </source>
</evidence>
<dbReference type="Proteomes" id="UP000187203">
    <property type="component" value="Unassembled WGS sequence"/>
</dbReference>
<feature type="region of interest" description="Disordered" evidence="1">
    <location>
        <begin position="1"/>
        <end position="30"/>
    </location>
</feature>
<keyword evidence="3" id="KW-1185">Reference proteome</keyword>
<gene>
    <name evidence="2" type="ORF">COLO4_33208</name>
</gene>
<dbReference type="EMBL" id="AWUE01021467">
    <property type="protein sequence ID" value="OMO62135.1"/>
    <property type="molecule type" value="Genomic_DNA"/>
</dbReference>
<feature type="compositionally biased region" description="Basic and acidic residues" evidence="1">
    <location>
        <begin position="19"/>
        <end position="30"/>
    </location>
</feature>
<organism evidence="2 3">
    <name type="scientific">Corchorus olitorius</name>
    <dbReference type="NCBI Taxonomy" id="93759"/>
    <lineage>
        <taxon>Eukaryota</taxon>
        <taxon>Viridiplantae</taxon>
        <taxon>Streptophyta</taxon>
        <taxon>Embryophyta</taxon>
        <taxon>Tracheophyta</taxon>
        <taxon>Spermatophyta</taxon>
        <taxon>Magnoliopsida</taxon>
        <taxon>eudicotyledons</taxon>
        <taxon>Gunneridae</taxon>
        <taxon>Pentapetalae</taxon>
        <taxon>rosids</taxon>
        <taxon>malvids</taxon>
        <taxon>Malvales</taxon>
        <taxon>Malvaceae</taxon>
        <taxon>Grewioideae</taxon>
        <taxon>Apeibeae</taxon>
        <taxon>Corchorus</taxon>
    </lineage>
</organism>
<feature type="compositionally biased region" description="Polar residues" evidence="1">
    <location>
        <begin position="1"/>
        <end position="10"/>
    </location>
</feature>
<dbReference type="AlphaFoldDB" id="A0A1R3GVJ9"/>
<sequence>MKNTNSSNFVRSGEILAGIDERAESPVETT</sequence>